<evidence type="ECO:0000256" key="3">
    <source>
        <dbReference type="ARBA" id="ARBA00023098"/>
    </source>
</evidence>
<dbReference type="Gene3D" id="3.40.50.1820">
    <property type="entry name" value="alpha/beta hydrolase"/>
    <property type="match status" value="1"/>
</dbReference>
<protein>
    <submittedName>
        <fullName evidence="6">Esterase/lipase Vlip509</fullName>
    </submittedName>
</protein>
<dbReference type="Proteomes" id="UP000018211">
    <property type="component" value="Unassembled WGS sequence"/>
</dbReference>
<dbReference type="InterPro" id="IPR016986">
    <property type="entry name" value="UCP031982_abhydr"/>
</dbReference>
<dbReference type="PANTHER" id="PTHR10272">
    <property type="entry name" value="PLATELET-ACTIVATING FACTOR ACETYLHYDROLASE"/>
    <property type="match status" value="1"/>
</dbReference>
<dbReference type="PANTHER" id="PTHR10272:SF0">
    <property type="entry name" value="PLATELET-ACTIVATING FACTOR ACETYLHYDROLASE"/>
    <property type="match status" value="1"/>
</dbReference>
<evidence type="ECO:0000256" key="4">
    <source>
        <dbReference type="SAM" id="SignalP"/>
    </source>
</evidence>
<dbReference type="Pfam" id="PF12740">
    <property type="entry name" value="PETase"/>
    <property type="match status" value="1"/>
</dbReference>
<dbReference type="SUPFAM" id="SSF53474">
    <property type="entry name" value="alpha/beta-Hydrolases"/>
    <property type="match status" value="1"/>
</dbReference>
<dbReference type="PIRSF" id="PIRSF031982">
    <property type="entry name" value="UCP031982_abhydr"/>
    <property type="match status" value="1"/>
</dbReference>
<feature type="signal peptide" evidence="4">
    <location>
        <begin position="1"/>
        <end position="21"/>
    </location>
</feature>
<dbReference type="AlphaFoldDB" id="A0AAV2VY24"/>
<dbReference type="EMBL" id="CAOF01000179">
    <property type="protein sequence ID" value="CCO49495.1"/>
    <property type="molecule type" value="Genomic_DNA"/>
</dbReference>
<evidence type="ECO:0000259" key="5">
    <source>
        <dbReference type="Pfam" id="PF12740"/>
    </source>
</evidence>
<keyword evidence="1" id="KW-0378">Hydrolase</keyword>
<name>A0AAV2VY24_9VIBR</name>
<evidence type="ECO:0000256" key="1">
    <source>
        <dbReference type="ARBA" id="ARBA00022801"/>
    </source>
</evidence>
<organism evidence="6 7">
    <name type="scientific">Vibrio nigripulchritudo SOn1</name>
    <dbReference type="NCBI Taxonomy" id="1238450"/>
    <lineage>
        <taxon>Bacteria</taxon>
        <taxon>Pseudomonadati</taxon>
        <taxon>Pseudomonadota</taxon>
        <taxon>Gammaproteobacteria</taxon>
        <taxon>Vibrionales</taxon>
        <taxon>Vibrionaceae</taxon>
        <taxon>Vibrio</taxon>
    </lineage>
</organism>
<evidence type="ECO:0000313" key="7">
    <source>
        <dbReference type="Proteomes" id="UP000018211"/>
    </source>
</evidence>
<evidence type="ECO:0000313" key="6">
    <source>
        <dbReference type="EMBL" id="CCO49495.1"/>
    </source>
</evidence>
<dbReference type="RefSeq" id="WP_022613597.1">
    <property type="nucleotide sequence ID" value="NZ_LK391965.1"/>
</dbReference>
<dbReference type="InterPro" id="IPR041127">
    <property type="entry name" value="PET_hydrolase/cutinase-like"/>
</dbReference>
<reference evidence="6 7" key="1">
    <citation type="journal article" date="2013" name="ISME J.">
        <title>Comparative genomics of pathogenic lineages of Vibrio nigripulchritudo identifies virulence-associated traits.</title>
        <authorList>
            <person name="Goudenege D."/>
            <person name="Labreuche Y."/>
            <person name="Krin E."/>
            <person name="Ansquer D."/>
            <person name="Mangenot S."/>
            <person name="Calteau A."/>
            <person name="Medigue C."/>
            <person name="Mazel D."/>
            <person name="Polz M.F."/>
            <person name="Le Roux F."/>
        </authorList>
    </citation>
    <scope>NUCLEOTIDE SEQUENCE [LARGE SCALE GENOMIC DNA]</scope>
    <source>
        <strain evidence="6 7">SOn1</strain>
    </source>
</reference>
<proteinExistence type="predicted"/>
<keyword evidence="2" id="KW-0442">Lipid degradation</keyword>
<feature type="domain" description="PET hydrolase/cutinase-like" evidence="5">
    <location>
        <begin position="82"/>
        <end position="173"/>
    </location>
</feature>
<comment type="caution">
    <text evidence="6">The sequence shown here is derived from an EMBL/GenBank/DDBJ whole genome shotgun (WGS) entry which is preliminary data.</text>
</comment>
<sequence>MKASLILAQLALSLSVTSAFGHDVGFTQTTLKEQDRDLHITLWYPTVDQSVPIERVAENIAFEGIDVRKNAKSTQPEPAPLVLLSHGYRGSWRNLNWLTAELVKSGYVVAAPDHPGTTTFNTSPEQAAKWWARPQDMSRTLNWLLDNSDFSDQIDAQRIAAIGHSMGGWTVINLAGGEVDAQHLANECQKHENPRVCELLPEMGLDKPTDGKNQLKDERFKAVVSLDLGLARGFSPESLSNIAIPVLVQAAGTNTAQLPHDLESDYLASVIPSQFSHYERYEDATHFSFMQICKPAGRAIIEEEHKGDGIVCDDGNQRSRHELHKAMSQSIIQFLETAFNR</sequence>
<keyword evidence="3" id="KW-0443">Lipid metabolism</keyword>
<gene>
    <name evidence="6" type="primary">Vlip</name>
    <name evidence="6" type="ORF">VIBNISOn1_830051</name>
</gene>
<dbReference type="GO" id="GO:0016042">
    <property type="term" value="P:lipid catabolic process"/>
    <property type="evidence" value="ECO:0007669"/>
    <property type="project" value="UniProtKB-KW"/>
</dbReference>
<feature type="chain" id="PRO_5043797222" evidence="4">
    <location>
        <begin position="22"/>
        <end position="341"/>
    </location>
</feature>
<keyword evidence="4" id="KW-0732">Signal</keyword>
<dbReference type="GO" id="GO:0003847">
    <property type="term" value="F:1-alkyl-2-acetylglycerophosphocholine esterase activity"/>
    <property type="evidence" value="ECO:0007669"/>
    <property type="project" value="TreeGrafter"/>
</dbReference>
<dbReference type="InterPro" id="IPR029058">
    <property type="entry name" value="AB_hydrolase_fold"/>
</dbReference>
<accession>A0AAV2VY24</accession>
<evidence type="ECO:0000256" key="2">
    <source>
        <dbReference type="ARBA" id="ARBA00022963"/>
    </source>
</evidence>